<evidence type="ECO:0000313" key="6">
    <source>
        <dbReference type="Proteomes" id="UP000193648"/>
    </source>
</evidence>
<evidence type="ECO:0000259" key="4">
    <source>
        <dbReference type="Pfam" id="PF10342"/>
    </source>
</evidence>
<accession>A0A1Y2H0T8</accession>
<dbReference type="InterPro" id="IPR052982">
    <property type="entry name" value="SRP1/TIP1-like"/>
</dbReference>
<organism evidence="5 6">
    <name type="scientific">Lobosporangium transversale</name>
    <dbReference type="NCBI Taxonomy" id="64571"/>
    <lineage>
        <taxon>Eukaryota</taxon>
        <taxon>Fungi</taxon>
        <taxon>Fungi incertae sedis</taxon>
        <taxon>Mucoromycota</taxon>
        <taxon>Mortierellomycotina</taxon>
        <taxon>Mortierellomycetes</taxon>
        <taxon>Mortierellales</taxon>
        <taxon>Mortierellaceae</taxon>
        <taxon>Lobosporangium</taxon>
    </lineage>
</organism>
<proteinExistence type="predicted"/>
<feature type="region of interest" description="Disordered" evidence="2">
    <location>
        <begin position="168"/>
        <end position="198"/>
    </location>
</feature>
<evidence type="ECO:0000313" key="5">
    <source>
        <dbReference type="EMBL" id="ORZ28170.1"/>
    </source>
</evidence>
<dbReference type="PANTHER" id="PTHR40633:SF1">
    <property type="entry name" value="GPI ANCHORED SERINE-THREONINE RICH PROTEIN (AFU_ORTHOLOGUE AFUA_1G03630)"/>
    <property type="match status" value="1"/>
</dbReference>
<dbReference type="OrthoDB" id="2432613at2759"/>
<comment type="caution">
    <text evidence="5">The sequence shown here is derived from an EMBL/GenBank/DDBJ whole genome shotgun (WGS) entry which is preliminary data.</text>
</comment>
<dbReference type="InterPro" id="IPR018466">
    <property type="entry name" value="Kre9/Knh1-like_N"/>
</dbReference>
<reference evidence="5 6" key="1">
    <citation type="submission" date="2016-07" db="EMBL/GenBank/DDBJ databases">
        <title>Pervasive Adenine N6-methylation of Active Genes in Fungi.</title>
        <authorList>
            <consortium name="DOE Joint Genome Institute"/>
            <person name="Mondo S.J."/>
            <person name="Dannebaum R.O."/>
            <person name="Kuo R.C."/>
            <person name="Labutti K."/>
            <person name="Haridas S."/>
            <person name="Kuo A."/>
            <person name="Salamov A."/>
            <person name="Ahrendt S.R."/>
            <person name="Lipzen A."/>
            <person name="Sullivan W."/>
            <person name="Andreopoulos W.B."/>
            <person name="Clum A."/>
            <person name="Lindquist E."/>
            <person name="Daum C."/>
            <person name="Ramamoorthy G.K."/>
            <person name="Gryganskyi A."/>
            <person name="Culley D."/>
            <person name="Magnuson J.K."/>
            <person name="James T.Y."/>
            <person name="O'Malley M.A."/>
            <person name="Stajich J.E."/>
            <person name="Spatafora J.W."/>
            <person name="Visel A."/>
            <person name="Grigoriev I.V."/>
        </authorList>
    </citation>
    <scope>NUCLEOTIDE SEQUENCE [LARGE SCALE GENOMIC DNA]</scope>
    <source>
        <strain evidence="5 6">NRRL 3116</strain>
    </source>
</reference>
<feature type="chain" id="PRO_5013390856" description="Yeast cell wall synthesis Kre9/Knh1-like N-terminal domain-containing protein" evidence="3">
    <location>
        <begin position="20"/>
        <end position="221"/>
    </location>
</feature>
<evidence type="ECO:0000256" key="3">
    <source>
        <dbReference type="SAM" id="SignalP"/>
    </source>
</evidence>
<gene>
    <name evidence="5" type="ORF">BCR41DRAFT_418275</name>
</gene>
<evidence type="ECO:0000256" key="1">
    <source>
        <dbReference type="ARBA" id="ARBA00022729"/>
    </source>
</evidence>
<feature type="compositionally biased region" description="Polar residues" evidence="2">
    <location>
        <begin position="179"/>
        <end position="195"/>
    </location>
</feature>
<dbReference type="EMBL" id="MCFF01000002">
    <property type="protein sequence ID" value="ORZ28170.1"/>
    <property type="molecule type" value="Genomic_DNA"/>
</dbReference>
<keyword evidence="1 3" id="KW-0732">Signal</keyword>
<dbReference type="RefSeq" id="XP_021885855.1">
    <property type="nucleotide sequence ID" value="XM_022029602.1"/>
</dbReference>
<dbReference type="InParanoid" id="A0A1Y2H0T8"/>
<protein>
    <recommendedName>
        <fullName evidence="4">Yeast cell wall synthesis Kre9/Knh1-like N-terminal domain-containing protein</fullName>
    </recommendedName>
</protein>
<feature type="signal peptide" evidence="3">
    <location>
        <begin position="1"/>
        <end position="19"/>
    </location>
</feature>
<name>A0A1Y2H0T8_9FUNG</name>
<dbReference type="AlphaFoldDB" id="A0A1Y2H0T8"/>
<feature type="domain" description="Yeast cell wall synthesis Kre9/Knh1-like N-terminal" evidence="4">
    <location>
        <begin position="26"/>
        <end position="121"/>
    </location>
</feature>
<sequence>MKFTACLAILGATASLASAFVNPKEPWGQSSWKPGTQVNITWDEDGVEPKLSSNPVVDIFLNTGADQTNVKIATIATGIEVGKTNSYLYTVPNVSPPGKIYFLTFVATNGPGMAWSTRFTITDAAGEAGTLAPSAPVGSNPGAIGATVTAPVYLNSPTAVVPAPSATTTAPVSGVGAGTNPSSPAGANPTPSNKPSSAVSLSTSVLTAAAAFVVSAAALVL</sequence>
<evidence type="ECO:0000256" key="2">
    <source>
        <dbReference type="SAM" id="MobiDB-lite"/>
    </source>
</evidence>
<dbReference type="GeneID" id="33571445"/>
<keyword evidence="6" id="KW-1185">Reference proteome</keyword>
<dbReference type="PANTHER" id="PTHR40633">
    <property type="entry name" value="MATRIX PROTEIN, PUTATIVE (AFU_ORTHOLOGUE AFUA_8G05410)-RELATED"/>
    <property type="match status" value="1"/>
</dbReference>
<dbReference type="Proteomes" id="UP000193648">
    <property type="component" value="Unassembled WGS sequence"/>
</dbReference>
<dbReference type="Pfam" id="PF10342">
    <property type="entry name" value="Kre9_KNH"/>
    <property type="match status" value="1"/>
</dbReference>